<keyword evidence="9 10" id="KW-0998">Cell outer membrane</keyword>
<evidence type="ECO:0000256" key="7">
    <source>
        <dbReference type="ARBA" id="ARBA00023136"/>
    </source>
</evidence>
<dbReference type="InterPro" id="IPR036942">
    <property type="entry name" value="Beta-barrel_TonB_sf"/>
</dbReference>
<keyword evidence="5" id="KW-0732">Signal</keyword>
<dbReference type="GO" id="GO:0009279">
    <property type="term" value="C:cell outer membrane"/>
    <property type="evidence" value="ECO:0007669"/>
    <property type="project" value="UniProtKB-SubCell"/>
</dbReference>
<evidence type="ECO:0000256" key="11">
    <source>
        <dbReference type="RuleBase" id="RU003357"/>
    </source>
</evidence>
<dbReference type="Proteomes" id="UP000295188">
    <property type="component" value="Unassembled WGS sequence"/>
</dbReference>
<dbReference type="InterPro" id="IPR036709">
    <property type="entry name" value="Autotransporte_beta_dom_sf"/>
</dbReference>
<keyword evidence="7 10" id="KW-0472">Membrane</keyword>
<evidence type="ECO:0000256" key="9">
    <source>
        <dbReference type="ARBA" id="ARBA00023237"/>
    </source>
</evidence>
<keyword evidence="2 10" id="KW-0813">Transport</keyword>
<sequence length="1748" mass="194061">MNRIKNTAKNNHLYHNKRNLLPLLIALSLGVTIYMPKAWAADEVTDVSDTNGQLTDNNQGRSEDAFSDRNITSANDVNGTANVIQIAGNAITNYDGNDYQLQGKDGFGLGFPALIKAINSKTGSDYNAIIFTDVNGNKRVAYATDGKTTLGTAVNLELILRNFVNDETGNGTSDLLTANRQKELYDIIKSGDQDKLKDFLKKYLPNFQLAKINDLSKIKDIPTSGWNSDALTVSDDNISNISSDSLPTQNWELFKNNRSFNSNTSTPAHSYDSKNISNGSRWRPMDRVIYVQSQTGLFNDKVTVPQYWNLDANGNVVDDTGQTGDVSWDNTAVTDHKTPVADNQYTAITVGNLTTGKNSVIDLTYANTVGGYNSLVYSAYDNGFYLDENGNPTDKYHGYALNPNRIMYVDNASLGEGTTFRLGNYVMDASLQHKGRNPSSGSIDYNYDLGYVTPNDYNSAMKFSSGHTDSVYITDAAPASGGKTDLYIELGWVPGIGILPAGDVILNKDNYSVEKGNVPVLVGILHGDQYFNVLARKSLADGVFSTYEITPYIVKADNYFTDPNNPANKTGTAWYLSGYSFADTGEMSSTGKAVSDNSLLTHNLWRENYLNMFRRTDDLHARYKKDVPDGHENTWGQVWHGKLNGSGAYGNSLSQNYTGWQGGYDKLLNKKFYNGKVYTGFFLSKVKGSSGTSAGSGNQDSMAVGIYGSWVGDKGHFLDAGITADRLSNDYNIYANLGDGTGASGKVTGDYSAWGYNAGIQYGKRNELSGGWWYEPAAALFFGTVDSTHYKLSNHLGIDQKSYNNTTGRLRLRMGRDIGTRGDVYGSVGLMHEFAGDQDINAFYGYQQRPIATNNGNDTWLELKLGTDYRISPNGKLNLEFARTAGQNTGNNWSINGRLDFTWDGFGAPSRKKTAAKTAVVNGENQPAENISNYSNAHTPTMVIGAPAGNNISTEKLAQPVPAAKVNSTAVVNENKPTQPIAPSPTTVSSTAIATTDNTEPQQVQTAPAVSSTDNNTTGMPSFDLGSVTVEAKRPEWENQLSPGQVSVVYTDQYKGEQKDLPAMLQSVPGLYVQKVSGTGHYTVARVRGATGAQVNVYVDGVPMNLNGESAVNLSALPVDNVERIEVYRGYVPARFAGAPIGGVINIVTKKPNKLGGSITQGFKSYGGYNGTYQLTTPLGDGSLLATYQRDIWRGDYDFTPHYLYPNMAGGDPQNIKRQSNGYQNNNGMLKWQDDHWMAKISWKDLHENLPANVGELFDKNLPPDPLLPATLLYWRPENYEKGFWDSTQDTHQKEFLVGRRDTFGKLDFGWQLSYLDNKKDYLNTGYYKRYQALQDAGIKNPEANGGMQDITSPGGLWAHYHSKKWNLAMDSSYKMGANHLLEIHGDMSRETMDADVSGRKTYWSMLENLGLQYIHQYKINEYHFNIQDTITLNDAGDFKFTPIIRLDKVDMQTMSNNDRSWKYSGGAALQKQLNDHWSFKTTWGTYNRHPNFYELFGDGATIAPNAGAGEFFDTRGGNTWEHGTQFDFSLNWQGKLAGADTDTVLTWFQRRAKNQFALWTPVVPNSHSTYFPMDEAKIHGIELTHNMKWHRTTLNLAATWQKPEYSGADALRSVGSSASYKTSISYTPEWVINARLDYLWPKNKLNTFIEWNYMDKQFTGQTTGSTPMKDQNWWMSSLTTVNVGAKYKFNNNWALSAGVNDLFNRGPSVTNTFYYRLFDYSPTEARTYTPNYPLPGRMYYMTLEYKF</sequence>
<evidence type="ECO:0000256" key="12">
    <source>
        <dbReference type="SAM" id="MobiDB-lite"/>
    </source>
</evidence>
<evidence type="ECO:0000256" key="4">
    <source>
        <dbReference type="ARBA" id="ARBA00022692"/>
    </source>
</evidence>
<evidence type="ECO:0000256" key="3">
    <source>
        <dbReference type="ARBA" id="ARBA00022452"/>
    </source>
</evidence>
<evidence type="ECO:0000256" key="6">
    <source>
        <dbReference type="ARBA" id="ARBA00023077"/>
    </source>
</evidence>
<dbReference type="InterPro" id="IPR006315">
    <property type="entry name" value="OM_autotransptr_brl_dom"/>
</dbReference>
<keyword evidence="15" id="KW-1185">Reference proteome</keyword>
<keyword evidence="8" id="KW-0675">Receptor</keyword>
<dbReference type="EMBL" id="SMAA01000002">
    <property type="protein sequence ID" value="TCS81363.1"/>
    <property type="molecule type" value="Genomic_DNA"/>
</dbReference>
<dbReference type="SMART" id="SM00869">
    <property type="entry name" value="Autotransporter"/>
    <property type="match status" value="1"/>
</dbReference>
<organism evidence="14 15">
    <name type="scientific">Pectinatus cerevisiiphilus</name>
    <dbReference type="NCBI Taxonomy" id="86956"/>
    <lineage>
        <taxon>Bacteria</taxon>
        <taxon>Bacillati</taxon>
        <taxon>Bacillota</taxon>
        <taxon>Negativicutes</taxon>
        <taxon>Selenomonadales</taxon>
        <taxon>Selenomonadaceae</taxon>
        <taxon>Pectinatus</taxon>
    </lineage>
</organism>
<evidence type="ECO:0000313" key="14">
    <source>
        <dbReference type="EMBL" id="TCS81363.1"/>
    </source>
</evidence>
<dbReference type="GO" id="GO:0044718">
    <property type="term" value="P:siderophore transmembrane transport"/>
    <property type="evidence" value="ECO:0007669"/>
    <property type="project" value="TreeGrafter"/>
</dbReference>
<comment type="caution">
    <text evidence="14">The sequence shown here is derived from an EMBL/GenBank/DDBJ whole genome shotgun (WGS) entry which is preliminary data.</text>
</comment>
<keyword evidence="3 10" id="KW-1134">Transmembrane beta strand</keyword>
<dbReference type="Pfam" id="PF03797">
    <property type="entry name" value="Autotransporter"/>
    <property type="match status" value="1"/>
</dbReference>
<evidence type="ECO:0000259" key="13">
    <source>
        <dbReference type="PROSITE" id="PS51208"/>
    </source>
</evidence>
<dbReference type="Gene3D" id="2.170.130.10">
    <property type="entry name" value="TonB-dependent receptor, plug domain"/>
    <property type="match status" value="1"/>
</dbReference>
<feature type="compositionally biased region" description="Polar residues" evidence="12">
    <location>
        <begin position="50"/>
        <end position="60"/>
    </location>
</feature>
<reference evidence="14 15" key="1">
    <citation type="submission" date="2019-03" db="EMBL/GenBank/DDBJ databases">
        <title>Genomic Encyclopedia of Type Strains, Phase IV (KMG-IV): sequencing the most valuable type-strain genomes for metagenomic binning, comparative biology and taxonomic classification.</title>
        <authorList>
            <person name="Goeker M."/>
        </authorList>
    </citation>
    <scope>NUCLEOTIDE SEQUENCE [LARGE SCALE GENOMIC DNA]</scope>
    <source>
        <strain evidence="14 15">DSM 20467</strain>
    </source>
</reference>
<dbReference type="PROSITE" id="PS51208">
    <property type="entry name" value="AUTOTRANSPORTER"/>
    <property type="match status" value="1"/>
</dbReference>
<comment type="similarity">
    <text evidence="10 11">Belongs to the TonB-dependent receptor family.</text>
</comment>
<evidence type="ECO:0000256" key="10">
    <source>
        <dbReference type="PROSITE-ProRule" id="PRU01360"/>
    </source>
</evidence>
<dbReference type="SUPFAM" id="SSF103515">
    <property type="entry name" value="Autotransporter"/>
    <property type="match status" value="1"/>
</dbReference>
<dbReference type="PANTHER" id="PTHR30069">
    <property type="entry name" value="TONB-DEPENDENT OUTER MEMBRANE RECEPTOR"/>
    <property type="match status" value="1"/>
</dbReference>
<name>A0A4R3KE67_9FIRM</name>
<feature type="region of interest" description="Disordered" evidence="12">
    <location>
        <begin position="50"/>
        <end position="73"/>
    </location>
</feature>
<dbReference type="Gene3D" id="2.40.170.20">
    <property type="entry name" value="TonB-dependent receptor, beta-barrel domain"/>
    <property type="match status" value="1"/>
</dbReference>
<evidence type="ECO:0000256" key="5">
    <source>
        <dbReference type="ARBA" id="ARBA00022729"/>
    </source>
</evidence>
<protein>
    <submittedName>
        <fullName evidence="14">Outer membrane autotransporter protein</fullName>
    </submittedName>
</protein>
<dbReference type="InterPro" id="IPR000531">
    <property type="entry name" value="Beta-barrel_TonB"/>
</dbReference>
<accession>A0A4R3KE67</accession>
<keyword evidence="4 10" id="KW-0812">Transmembrane</keyword>
<evidence type="ECO:0000256" key="1">
    <source>
        <dbReference type="ARBA" id="ARBA00004571"/>
    </source>
</evidence>
<dbReference type="Gene3D" id="2.40.128.130">
    <property type="entry name" value="Autotransporter beta-domain"/>
    <property type="match status" value="1"/>
</dbReference>
<dbReference type="InterPro" id="IPR005546">
    <property type="entry name" value="Autotransporte_beta"/>
</dbReference>
<dbReference type="InterPro" id="IPR037066">
    <property type="entry name" value="Plug_dom_sf"/>
</dbReference>
<evidence type="ECO:0000256" key="2">
    <source>
        <dbReference type="ARBA" id="ARBA00022448"/>
    </source>
</evidence>
<gene>
    <name evidence="14" type="ORF">EDC37_10259</name>
</gene>
<dbReference type="InterPro" id="IPR012910">
    <property type="entry name" value="Plug_dom"/>
</dbReference>
<dbReference type="PROSITE" id="PS52016">
    <property type="entry name" value="TONB_DEPENDENT_REC_3"/>
    <property type="match status" value="1"/>
</dbReference>
<dbReference type="InterPro" id="IPR039426">
    <property type="entry name" value="TonB-dep_rcpt-like"/>
</dbReference>
<dbReference type="GO" id="GO:0015344">
    <property type="term" value="F:siderophore uptake transmembrane transporter activity"/>
    <property type="evidence" value="ECO:0007669"/>
    <property type="project" value="TreeGrafter"/>
</dbReference>
<proteinExistence type="inferred from homology"/>
<feature type="domain" description="Autotransporter" evidence="13">
    <location>
        <begin position="627"/>
        <end position="903"/>
    </location>
</feature>
<comment type="subcellular location">
    <subcellularLocation>
        <location evidence="1 10">Cell outer membrane</location>
        <topology evidence="1 10">Multi-pass membrane protein</topology>
    </subcellularLocation>
</comment>
<dbReference type="OrthoDB" id="1627126at2"/>
<dbReference type="SUPFAM" id="SSF56935">
    <property type="entry name" value="Porins"/>
    <property type="match status" value="1"/>
</dbReference>
<dbReference type="PANTHER" id="PTHR30069:SF29">
    <property type="entry name" value="HEMOGLOBIN AND HEMOGLOBIN-HAPTOGLOBIN-BINDING PROTEIN 1-RELATED"/>
    <property type="match status" value="1"/>
</dbReference>
<feature type="region of interest" description="Disordered" evidence="12">
    <location>
        <begin position="997"/>
        <end position="1020"/>
    </location>
</feature>
<keyword evidence="6 11" id="KW-0798">TonB box</keyword>
<dbReference type="Pfam" id="PF00593">
    <property type="entry name" value="TonB_dep_Rec_b-barrel"/>
    <property type="match status" value="1"/>
</dbReference>
<evidence type="ECO:0000313" key="15">
    <source>
        <dbReference type="Proteomes" id="UP000295188"/>
    </source>
</evidence>
<evidence type="ECO:0000256" key="8">
    <source>
        <dbReference type="ARBA" id="ARBA00023170"/>
    </source>
</evidence>
<dbReference type="NCBIfam" id="TIGR01414">
    <property type="entry name" value="autotrans_barl"/>
    <property type="match status" value="1"/>
</dbReference>
<dbReference type="Pfam" id="PF07715">
    <property type="entry name" value="Plug"/>
    <property type="match status" value="1"/>
</dbReference>